<keyword evidence="8" id="KW-1185">Reference proteome</keyword>
<dbReference type="Gene3D" id="3.40.50.1980">
    <property type="entry name" value="Nitrogenase molybdenum iron protein domain"/>
    <property type="match status" value="2"/>
</dbReference>
<feature type="region of interest" description="Disordered" evidence="5">
    <location>
        <begin position="140"/>
        <end position="224"/>
    </location>
</feature>
<proteinExistence type="inferred from homology"/>
<dbReference type="InterPro" id="IPR006127">
    <property type="entry name" value="ZnuA-like"/>
</dbReference>
<accession>A0A917CG67</accession>
<feature type="compositionally biased region" description="Basic and acidic residues" evidence="5">
    <location>
        <begin position="142"/>
        <end position="224"/>
    </location>
</feature>
<dbReference type="PRINTS" id="PR00690">
    <property type="entry name" value="ADHESNFAMILY"/>
</dbReference>
<dbReference type="Proteomes" id="UP000644756">
    <property type="component" value="Unassembled WGS sequence"/>
</dbReference>
<evidence type="ECO:0000256" key="3">
    <source>
        <dbReference type="ARBA" id="ARBA00022729"/>
    </source>
</evidence>
<evidence type="ECO:0000256" key="6">
    <source>
        <dbReference type="SAM" id="SignalP"/>
    </source>
</evidence>
<evidence type="ECO:0000256" key="4">
    <source>
        <dbReference type="RuleBase" id="RU003512"/>
    </source>
</evidence>
<dbReference type="GO" id="GO:0007155">
    <property type="term" value="P:cell adhesion"/>
    <property type="evidence" value="ECO:0007669"/>
    <property type="project" value="InterPro"/>
</dbReference>
<dbReference type="GO" id="GO:0030001">
    <property type="term" value="P:metal ion transport"/>
    <property type="evidence" value="ECO:0007669"/>
    <property type="project" value="InterPro"/>
</dbReference>
<dbReference type="AlphaFoldDB" id="A0A917CG67"/>
<protein>
    <recommendedName>
        <fullName evidence="9">ABC transporter substrate-binding protein</fullName>
    </recommendedName>
</protein>
<name>A0A917CG67_9BACL</name>
<sequence>MDMSVNNMKLMGSRLSLAVLLVCMTILAACGNNNQESTGQAEAGANEDGNGKVGVVTTFYPLYYLASEIGGEHAEVVNLVPAGVEPHDWSPKSRDLDNASKADLFLYNGAGFEGWVDNFLKGLSTDSTVVTSEVSHGIELIDGSKTDDNHQEEAAEEQTHQEDAHADEHAHEEEGHADEQAHEEGHADEQAHEEGHADEQAHEAEAEDDGHGHDAHGHSLDIDPHTWVSPKSALIMAENIKNSFIEVDADNEASYIANFEVLQEKLTALDAKFEEQLSQTTRKDIVVSHQAFGYLTRDYGLNQVSIMGLSPDAEPRAQDLMNIANFVKQNGIQYIFFEELVSSDLADTLAREAKVDTLVLNPLEGLTPQQEQAGEDFISLMEVNLQNLLKALQ</sequence>
<evidence type="ECO:0000313" key="8">
    <source>
        <dbReference type="Proteomes" id="UP000644756"/>
    </source>
</evidence>
<organism evidence="7 8">
    <name type="scientific">Paenibacillus abyssi</name>
    <dbReference type="NCBI Taxonomy" id="1340531"/>
    <lineage>
        <taxon>Bacteria</taxon>
        <taxon>Bacillati</taxon>
        <taxon>Bacillota</taxon>
        <taxon>Bacilli</taxon>
        <taxon>Bacillales</taxon>
        <taxon>Paenibacillaceae</taxon>
        <taxon>Paenibacillus</taxon>
    </lineage>
</organism>
<dbReference type="PRINTS" id="PR00691">
    <property type="entry name" value="ADHESINB"/>
</dbReference>
<comment type="caution">
    <text evidence="7">The sequence shown here is derived from an EMBL/GenBank/DDBJ whole genome shotgun (WGS) entry which is preliminary data.</text>
</comment>
<evidence type="ECO:0000256" key="1">
    <source>
        <dbReference type="ARBA" id="ARBA00011028"/>
    </source>
</evidence>
<dbReference type="SUPFAM" id="SSF53807">
    <property type="entry name" value="Helical backbone' metal receptor"/>
    <property type="match status" value="1"/>
</dbReference>
<keyword evidence="3 6" id="KW-0732">Signal</keyword>
<dbReference type="PANTHER" id="PTHR42953:SF3">
    <property type="entry name" value="HIGH-AFFINITY ZINC UPTAKE SYSTEM PROTEIN ZNUA"/>
    <property type="match status" value="1"/>
</dbReference>
<reference evidence="7" key="1">
    <citation type="journal article" date="2014" name="Int. J. Syst. Evol. Microbiol.">
        <title>Complete genome sequence of Corynebacterium casei LMG S-19264T (=DSM 44701T), isolated from a smear-ripened cheese.</title>
        <authorList>
            <consortium name="US DOE Joint Genome Institute (JGI-PGF)"/>
            <person name="Walter F."/>
            <person name="Albersmeier A."/>
            <person name="Kalinowski J."/>
            <person name="Ruckert C."/>
        </authorList>
    </citation>
    <scope>NUCLEOTIDE SEQUENCE</scope>
    <source>
        <strain evidence="7">CGMCC 1.12987</strain>
    </source>
</reference>
<dbReference type="InterPro" id="IPR006128">
    <property type="entry name" value="Lipoprotein_PsaA-like"/>
</dbReference>
<keyword evidence="2 4" id="KW-0813">Transport</keyword>
<dbReference type="PANTHER" id="PTHR42953">
    <property type="entry name" value="HIGH-AFFINITY ZINC UPTAKE SYSTEM PROTEIN ZNUA-RELATED"/>
    <property type="match status" value="1"/>
</dbReference>
<reference evidence="7" key="2">
    <citation type="submission" date="2020-09" db="EMBL/GenBank/DDBJ databases">
        <authorList>
            <person name="Sun Q."/>
            <person name="Zhou Y."/>
        </authorList>
    </citation>
    <scope>NUCLEOTIDE SEQUENCE</scope>
    <source>
        <strain evidence="7">CGMCC 1.12987</strain>
    </source>
</reference>
<feature type="chain" id="PRO_5037759431" description="ABC transporter substrate-binding protein" evidence="6">
    <location>
        <begin position="29"/>
        <end position="393"/>
    </location>
</feature>
<evidence type="ECO:0000256" key="5">
    <source>
        <dbReference type="SAM" id="MobiDB-lite"/>
    </source>
</evidence>
<comment type="similarity">
    <text evidence="1 4">Belongs to the bacterial solute-binding protein 9 family.</text>
</comment>
<dbReference type="EMBL" id="BMGR01000001">
    <property type="protein sequence ID" value="GGF86886.1"/>
    <property type="molecule type" value="Genomic_DNA"/>
</dbReference>
<dbReference type="GO" id="GO:0046872">
    <property type="term" value="F:metal ion binding"/>
    <property type="evidence" value="ECO:0007669"/>
    <property type="project" value="InterPro"/>
</dbReference>
<dbReference type="InterPro" id="IPR006129">
    <property type="entry name" value="AdhesinB"/>
</dbReference>
<evidence type="ECO:0000256" key="2">
    <source>
        <dbReference type="ARBA" id="ARBA00022448"/>
    </source>
</evidence>
<evidence type="ECO:0000313" key="7">
    <source>
        <dbReference type="EMBL" id="GGF86886.1"/>
    </source>
</evidence>
<gene>
    <name evidence="7" type="ORF">GCM10010916_00280</name>
</gene>
<dbReference type="InterPro" id="IPR050492">
    <property type="entry name" value="Bact_metal-bind_prot9"/>
</dbReference>
<dbReference type="Pfam" id="PF01297">
    <property type="entry name" value="ZnuA"/>
    <property type="match status" value="1"/>
</dbReference>
<feature type="signal peptide" evidence="6">
    <location>
        <begin position="1"/>
        <end position="28"/>
    </location>
</feature>
<evidence type="ECO:0008006" key="9">
    <source>
        <dbReference type="Google" id="ProtNLM"/>
    </source>
</evidence>